<evidence type="ECO:0000256" key="1">
    <source>
        <dbReference type="SAM" id="MobiDB-lite"/>
    </source>
</evidence>
<evidence type="ECO:0000313" key="2">
    <source>
        <dbReference type="EMBL" id="KAK8512468.1"/>
    </source>
</evidence>
<keyword evidence="3" id="KW-1185">Reference proteome</keyword>
<feature type="compositionally biased region" description="Basic and acidic residues" evidence="1">
    <location>
        <begin position="1"/>
        <end position="23"/>
    </location>
</feature>
<organism evidence="2 3">
    <name type="scientific">Hibiscus sabdariffa</name>
    <name type="common">roselle</name>
    <dbReference type="NCBI Taxonomy" id="183260"/>
    <lineage>
        <taxon>Eukaryota</taxon>
        <taxon>Viridiplantae</taxon>
        <taxon>Streptophyta</taxon>
        <taxon>Embryophyta</taxon>
        <taxon>Tracheophyta</taxon>
        <taxon>Spermatophyta</taxon>
        <taxon>Magnoliopsida</taxon>
        <taxon>eudicotyledons</taxon>
        <taxon>Gunneridae</taxon>
        <taxon>Pentapetalae</taxon>
        <taxon>rosids</taxon>
        <taxon>malvids</taxon>
        <taxon>Malvales</taxon>
        <taxon>Malvaceae</taxon>
        <taxon>Malvoideae</taxon>
        <taxon>Hibiscus</taxon>
    </lineage>
</organism>
<comment type="caution">
    <text evidence="2">The sequence shown here is derived from an EMBL/GenBank/DDBJ whole genome shotgun (WGS) entry which is preliminary data.</text>
</comment>
<evidence type="ECO:0008006" key="4">
    <source>
        <dbReference type="Google" id="ProtNLM"/>
    </source>
</evidence>
<name>A0ABR2BZJ2_9ROSI</name>
<dbReference type="EMBL" id="JBBPBM010000072">
    <property type="protein sequence ID" value="KAK8512468.1"/>
    <property type="molecule type" value="Genomic_DNA"/>
</dbReference>
<feature type="region of interest" description="Disordered" evidence="1">
    <location>
        <begin position="220"/>
        <end position="271"/>
    </location>
</feature>
<proteinExistence type="predicted"/>
<feature type="compositionally biased region" description="Polar residues" evidence="1">
    <location>
        <begin position="242"/>
        <end position="254"/>
    </location>
</feature>
<dbReference type="InterPro" id="IPR039620">
    <property type="entry name" value="BKI1/MAKR1/3/4"/>
</dbReference>
<dbReference type="PANTHER" id="PTHR33312:SF19">
    <property type="entry name" value="BRI1 KINASE INHIBITOR 1"/>
    <property type="match status" value="1"/>
</dbReference>
<accession>A0ABR2BZJ2</accession>
<evidence type="ECO:0000313" key="3">
    <source>
        <dbReference type="Proteomes" id="UP001472677"/>
    </source>
</evidence>
<dbReference type="Proteomes" id="UP001472677">
    <property type="component" value="Unassembled WGS sequence"/>
</dbReference>
<feature type="region of interest" description="Disordered" evidence="1">
    <location>
        <begin position="1"/>
        <end position="43"/>
    </location>
</feature>
<protein>
    <recommendedName>
        <fullName evidence="4">BRI1 kinase inhibitor 1</fullName>
    </recommendedName>
</protein>
<sequence>MDTYHQQHEEDEEGGKSKEEIKEGSSPVSAPPPSSTSPSHDFSFTISLRSSSGLVSDYKTKTPSADLSPADDIFFHGHLLPLHLLPVSPRLSTSSLDSFTVPRRELLDDPRPVKPISKSDGNIRKHERVSHSHHHHHNQSHTIEAKVKNKPKSFSLFSLKRLQKGGVNGRETEEKENHKKKIGFDVSHVLKRYMRMIRPLLFFRRKRDNLNLHRQTYSFSGNLSSRNKKPGSRGRRGDYHSAPSSMRASPSNSGLLVPTKGSPSSTGDSTMEELQAAIQSAIAHCKNSIKGEEKLKC</sequence>
<gene>
    <name evidence="2" type="ORF">V6N12_075047</name>
</gene>
<reference evidence="2 3" key="1">
    <citation type="journal article" date="2024" name="G3 (Bethesda)">
        <title>Genome assembly of Hibiscus sabdariffa L. provides insights into metabolisms of medicinal natural products.</title>
        <authorList>
            <person name="Kim T."/>
        </authorList>
    </citation>
    <scope>NUCLEOTIDE SEQUENCE [LARGE SCALE GENOMIC DNA]</scope>
    <source>
        <strain evidence="2">TK-2024</strain>
        <tissue evidence="2">Old leaves</tissue>
    </source>
</reference>
<dbReference type="PANTHER" id="PTHR33312">
    <property type="entry name" value="MEMBRANE-ASSOCIATED KINASE REGULATOR 4-RELATED"/>
    <property type="match status" value="1"/>
</dbReference>